<dbReference type="AlphaFoldDB" id="A0A8T2AZA7"/>
<dbReference type="EMBL" id="JAEFBK010000008">
    <property type="protein sequence ID" value="KAG7579588.1"/>
    <property type="molecule type" value="Genomic_DNA"/>
</dbReference>
<accession>A0A8T2AZA7</accession>
<sequence length="289" mass="32525">MGDKRSKTLLTKATVHEVDETLGSGIEKLKETIANQNATLDKRIGALLLLLRSRSKEEENLQVDTQPASPQLSESPDLNRPEPKPNYVVNVTPDAPNASSPFSNRRYKLRRRVSCEEIVERRLKGLCVFCKEPETPYHYLQHKNSGILMIDSEDHLSNAMELEDIEVEISSDMWQSHSIGCKLETGETDYDEDRFPSDSDLVMNAVEKVKKDLVEIDVAKSCDDEQVLDNGKVFGFNMDDSETDSWIEQNQLSQEQADIHPTDSVMEPSLESSDLLLSKGNDSLAVLQN</sequence>
<keyword evidence="3" id="KW-1185">Reference proteome</keyword>
<feature type="region of interest" description="Disordered" evidence="1">
    <location>
        <begin position="58"/>
        <end position="103"/>
    </location>
</feature>
<reference evidence="2 3" key="1">
    <citation type="submission" date="2020-12" db="EMBL/GenBank/DDBJ databases">
        <title>Concerted genomic and epigenomic changes stabilize Arabidopsis allopolyploids.</title>
        <authorList>
            <person name="Chen Z."/>
        </authorList>
    </citation>
    <scope>NUCLEOTIDE SEQUENCE [LARGE SCALE GENOMIC DNA]</scope>
    <source>
        <strain evidence="2">Allo738</strain>
        <tissue evidence="2">Leaf</tissue>
    </source>
</reference>
<gene>
    <name evidence="2" type="ORF">ISN45_Aa03g037200</name>
</gene>
<organism evidence="2 3">
    <name type="scientific">Arabidopsis thaliana x Arabidopsis arenosa</name>
    <dbReference type="NCBI Taxonomy" id="1240361"/>
    <lineage>
        <taxon>Eukaryota</taxon>
        <taxon>Viridiplantae</taxon>
        <taxon>Streptophyta</taxon>
        <taxon>Embryophyta</taxon>
        <taxon>Tracheophyta</taxon>
        <taxon>Spermatophyta</taxon>
        <taxon>Magnoliopsida</taxon>
        <taxon>eudicotyledons</taxon>
        <taxon>Gunneridae</taxon>
        <taxon>Pentapetalae</taxon>
        <taxon>rosids</taxon>
        <taxon>malvids</taxon>
        <taxon>Brassicales</taxon>
        <taxon>Brassicaceae</taxon>
        <taxon>Camelineae</taxon>
        <taxon>Arabidopsis</taxon>
    </lineage>
</organism>
<protein>
    <submittedName>
        <fullName evidence="2">Uncharacterized protein</fullName>
    </submittedName>
</protein>
<proteinExistence type="predicted"/>
<name>A0A8T2AZA7_9BRAS</name>
<evidence type="ECO:0000256" key="1">
    <source>
        <dbReference type="SAM" id="MobiDB-lite"/>
    </source>
</evidence>
<evidence type="ECO:0000313" key="3">
    <source>
        <dbReference type="Proteomes" id="UP000694240"/>
    </source>
</evidence>
<comment type="caution">
    <text evidence="2">The sequence shown here is derived from an EMBL/GenBank/DDBJ whole genome shotgun (WGS) entry which is preliminary data.</text>
</comment>
<feature type="compositionally biased region" description="Polar residues" evidence="1">
    <location>
        <begin position="62"/>
        <end position="76"/>
    </location>
</feature>
<evidence type="ECO:0000313" key="2">
    <source>
        <dbReference type="EMBL" id="KAG7579588.1"/>
    </source>
</evidence>
<dbReference type="Proteomes" id="UP000694240">
    <property type="component" value="Chromosome 8"/>
</dbReference>